<gene>
    <name evidence="2" type="ORF">AT9943_LOCUS20524</name>
</gene>
<reference evidence="2 3" key="1">
    <citation type="submission" date="2020-09" db="EMBL/GenBank/DDBJ databases">
        <authorList>
            <person name="Ashkenazy H."/>
        </authorList>
    </citation>
    <scope>NUCLEOTIDE SEQUENCE [LARGE SCALE GENOMIC DNA]</scope>
    <source>
        <strain evidence="3">cv. Cdm-0</strain>
    </source>
</reference>
<dbReference type="Proteomes" id="UP000516314">
    <property type="component" value="Chromosome 5"/>
</dbReference>
<evidence type="ECO:0000313" key="3">
    <source>
        <dbReference type="Proteomes" id="UP000516314"/>
    </source>
</evidence>
<evidence type="ECO:0000313" key="2">
    <source>
        <dbReference type="EMBL" id="CAD5333155.1"/>
    </source>
</evidence>
<evidence type="ECO:0000256" key="1">
    <source>
        <dbReference type="SAM" id="MobiDB-lite"/>
    </source>
</evidence>
<accession>A0A7G2FHU7</accession>
<dbReference type="AlphaFoldDB" id="A0A7G2FHU7"/>
<feature type="region of interest" description="Disordered" evidence="1">
    <location>
        <begin position="143"/>
        <end position="162"/>
    </location>
</feature>
<proteinExistence type="predicted"/>
<organism evidence="2 3">
    <name type="scientific">Arabidopsis thaliana</name>
    <name type="common">Mouse-ear cress</name>
    <dbReference type="NCBI Taxonomy" id="3702"/>
    <lineage>
        <taxon>Eukaryota</taxon>
        <taxon>Viridiplantae</taxon>
        <taxon>Streptophyta</taxon>
        <taxon>Embryophyta</taxon>
        <taxon>Tracheophyta</taxon>
        <taxon>Spermatophyta</taxon>
        <taxon>Magnoliopsida</taxon>
        <taxon>eudicotyledons</taxon>
        <taxon>Gunneridae</taxon>
        <taxon>Pentapetalae</taxon>
        <taxon>rosids</taxon>
        <taxon>malvids</taxon>
        <taxon>Brassicales</taxon>
        <taxon>Brassicaceae</taxon>
        <taxon>Camelineae</taxon>
        <taxon>Arabidopsis</taxon>
    </lineage>
</organism>
<sequence>MAFVVRLILGEWKQDENGFFEHVGELEGFSVGVRLREQDGYASLVNVVKEKSRAGQEDKVELSYQWPHWMMGPDWKQANPIYITIDEDMTLFRTIRADSKEVHLKVKIIWDETEHNFNSYRSNMDLGALTSKKLSTSCAFPSLNGTDSRVSTSTSSSSPSDS</sequence>
<protein>
    <submittedName>
        <fullName evidence="2">(thale cress) hypothetical protein</fullName>
    </submittedName>
</protein>
<name>A0A7G2FHU7_ARATH</name>
<dbReference type="EMBL" id="LR881470">
    <property type="protein sequence ID" value="CAD5333155.1"/>
    <property type="molecule type" value="Genomic_DNA"/>
</dbReference>
<feature type="compositionally biased region" description="Low complexity" evidence="1">
    <location>
        <begin position="146"/>
        <end position="162"/>
    </location>
</feature>